<protein>
    <recommendedName>
        <fullName evidence="5">Baseplate protein J-like domain-containing protein</fullName>
    </recommendedName>
</protein>
<proteinExistence type="predicted"/>
<accession>A0ABQ0P1T7</accession>
<dbReference type="Pfam" id="PF26078">
    <property type="entry name" value="Baseplate_J_M"/>
    <property type="match status" value="1"/>
</dbReference>
<dbReference type="InterPro" id="IPR052399">
    <property type="entry name" value="Phage_Baseplate_Assmbl_Protein"/>
</dbReference>
<reference evidence="3" key="1">
    <citation type="submission" date="2013-04" db="EMBL/GenBank/DDBJ databases">
        <title>The genome sequencing project of 58 acetic acid bacteria.</title>
        <authorList>
            <person name="Okamoto-Kainuma A."/>
            <person name="Ishikawa M."/>
            <person name="Umino S."/>
            <person name="Koizumi Y."/>
            <person name="Shiwa Y."/>
            <person name="Yoshikawa H."/>
            <person name="Matsutani M."/>
            <person name="Matsushita K."/>
        </authorList>
    </citation>
    <scope>NUCLEOTIDE SEQUENCE</scope>
    <source>
        <strain evidence="3">DSM 15669</strain>
    </source>
</reference>
<evidence type="ECO:0000259" key="2">
    <source>
        <dbReference type="Pfam" id="PF26078"/>
    </source>
</evidence>
<name>A0ABQ0P1T7_9PROT</name>
<dbReference type="EMBL" id="BAQD01000147">
    <property type="protein sequence ID" value="GBQ08959.1"/>
    <property type="molecule type" value="Genomic_DNA"/>
</dbReference>
<sequence>MSLSIPTPHELATRLATSLAQQSFTASDGSTVRLDATAPGTFEQVLSVVLGLADYETYLFLQGRALEFLPSTATVGPGGLLPQHADIWGVPRVGPQAALGRVVISATQEVSVPQGALLTVDGSVQWALNNAVVLPANGAVSAAVSCTSTGTAGNCAANTPLTLVAPMVGISSVVVDQDGLAGGAESEPVESWRSRIIDKIRNPYNGGTVQDYRAWALSAGASLVHVVPSYTGAGTVGIIIAMSGPRVPTREEIARVQSYIDERRPVRGNATVYGASFVIQTPTVRLGLDNQPNRQKVQAALAAIINGVGIGGTLYVEALQAALFDTVGAQSVLLNPGADMAFAANELPVMGDIQWEDGTP</sequence>
<dbReference type="RefSeq" id="WP_018980424.1">
    <property type="nucleotide sequence ID" value="NZ_BAQD01000147.1"/>
</dbReference>
<evidence type="ECO:0000259" key="1">
    <source>
        <dbReference type="Pfam" id="PF04865"/>
    </source>
</evidence>
<comment type="caution">
    <text evidence="3">The sequence shown here is derived from an EMBL/GenBank/DDBJ whole genome shotgun (WGS) entry which is preliminary data.</text>
</comment>
<feature type="domain" description="Baseplate protein J-like barrel" evidence="1">
    <location>
        <begin position="102"/>
        <end position="181"/>
    </location>
</feature>
<dbReference type="InterPro" id="IPR058531">
    <property type="entry name" value="Baseplate_J_M"/>
</dbReference>
<evidence type="ECO:0008006" key="5">
    <source>
        <dbReference type="Google" id="ProtNLM"/>
    </source>
</evidence>
<evidence type="ECO:0000313" key="3">
    <source>
        <dbReference type="EMBL" id="GBQ08959.1"/>
    </source>
</evidence>
<dbReference type="PANTHER" id="PTHR37829">
    <property type="entry name" value="PHAGE-LIKE ELEMENT PBSX PROTEIN XKDT"/>
    <property type="match status" value="1"/>
</dbReference>
<evidence type="ECO:0000313" key="4">
    <source>
        <dbReference type="Proteomes" id="UP001062901"/>
    </source>
</evidence>
<dbReference type="PANTHER" id="PTHR37829:SF3">
    <property type="entry name" value="PROTEIN JAYE-RELATED"/>
    <property type="match status" value="1"/>
</dbReference>
<dbReference type="InterPro" id="IPR006949">
    <property type="entry name" value="Barrel_Baseplate_J-like"/>
</dbReference>
<dbReference type="Pfam" id="PF04865">
    <property type="entry name" value="Baseplate_J"/>
    <property type="match status" value="1"/>
</dbReference>
<gene>
    <name evidence="3" type="ORF">AA15669_1985</name>
</gene>
<dbReference type="Proteomes" id="UP001062901">
    <property type="component" value="Unassembled WGS sequence"/>
</dbReference>
<feature type="domain" description="Baseplate J-like central" evidence="2">
    <location>
        <begin position="205"/>
        <end position="272"/>
    </location>
</feature>
<keyword evidence="4" id="KW-1185">Reference proteome</keyword>
<organism evidence="3 4">
    <name type="scientific">Saccharibacter floricola DSM 15669</name>
    <dbReference type="NCBI Taxonomy" id="1123227"/>
    <lineage>
        <taxon>Bacteria</taxon>
        <taxon>Pseudomonadati</taxon>
        <taxon>Pseudomonadota</taxon>
        <taxon>Alphaproteobacteria</taxon>
        <taxon>Acetobacterales</taxon>
        <taxon>Acetobacteraceae</taxon>
        <taxon>Saccharibacter</taxon>
    </lineage>
</organism>